<evidence type="ECO:0000313" key="1">
    <source>
        <dbReference type="EMBL" id="KAG5917593.1"/>
    </source>
</evidence>
<comment type="caution">
    <text evidence="1">The sequence shown here is derived from an EMBL/GenBank/DDBJ whole genome shotgun (WGS) entry which is preliminary data.</text>
</comment>
<feature type="non-terminal residue" evidence="1">
    <location>
        <position position="1"/>
    </location>
</feature>
<evidence type="ECO:0000313" key="2">
    <source>
        <dbReference type="Proteomes" id="UP000811619"/>
    </source>
</evidence>
<sequence length="144" mass="15814">PMRRLTSLSAAVQNPTWRYYFNISMTDLIPAPFRFLGKFHSGDIMALFESPTYEGSNPAGVLCPPVVSTFLNYWRGAIGRFVRSPTRGPGWPAVGSQFAPLDLAVLGDLGNAHSAGATPVNQTEVDANCEVLWDVFDQIERQLP</sequence>
<dbReference type="OrthoDB" id="408631at2759"/>
<organism evidence="1 2">
    <name type="scientific">Claviceps africana</name>
    <dbReference type="NCBI Taxonomy" id="83212"/>
    <lineage>
        <taxon>Eukaryota</taxon>
        <taxon>Fungi</taxon>
        <taxon>Dikarya</taxon>
        <taxon>Ascomycota</taxon>
        <taxon>Pezizomycotina</taxon>
        <taxon>Sordariomycetes</taxon>
        <taxon>Hypocreomycetidae</taxon>
        <taxon>Hypocreales</taxon>
        <taxon>Clavicipitaceae</taxon>
        <taxon>Claviceps</taxon>
    </lineage>
</organism>
<dbReference type="Proteomes" id="UP000811619">
    <property type="component" value="Unassembled WGS sequence"/>
</dbReference>
<dbReference type="AlphaFoldDB" id="A0A8K0J1E6"/>
<proteinExistence type="predicted"/>
<reference evidence="1" key="1">
    <citation type="journal article" date="2020" name="bioRxiv">
        <title>Whole genome comparisons of ergot fungi reveals the divergence and evolution of species within the genus Claviceps are the result of varying mechanisms driving genome evolution and host range expansion.</title>
        <authorList>
            <person name="Wyka S.A."/>
            <person name="Mondo S.J."/>
            <person name="Liu M."/>
            <person name="Dettman J."/>
            <person name="Nalam V."/>
            <person name="Broders K.D."/>
        </authorList>
    </citation>
    <scope>NUCLEOTIDE SEQUENCE</scope>
    <source>
        <strain evidence="1">CCC 489</strain>
    </source>
</reference>
<gene>
    <name evidence="1" type="ORF">E4U42_007181</name>
</gene>
<accession>A0A8K0J1E6</accession>
<keyword evidence="2" id="KW-1185">Reference proteome</keyword>
<name>A0A8K0J1E6_9HYPO</name>
<protein>
    <submittedName>
        <fullName evidence="1">Uncharacterized protein</fullName>
    </submittedName>
</protein>
<dbReference type="EMBL" id="SRPY01000798">
    <property type="protein sequence ID" value="KAG5917593.1"/>
    <property type="molecule type" value="Genomic_DNA"/>
</dbReference>